<gene>
    <name evidence="1" type="ORF">BB934_39760</name>
</gene>
<dbReference type="OrthoDB" id="8022237at2"/>
<evidence type="ECO:0000313" key="1">
    <source>
        <dbReference type="EMBL" id="ANY84352.1"/>
    </source>
</evidence>
<dbReference type="RefSeq" id="WP_099515255.1">
    <property type="nucleotide sequence ID" value="NZ_CP016619.1"/>
</dbReference>
<accession>A0A1B2EWM5</accession>
<sequence length="115" mass="13298">MTPERFALMQLLLNNAKFDWTYGDTEYLREPVDFISRYPKNNVVADLPRIRKIAFTLHKDRVAMFDRSGYPLTPLFMIAWVEAEGYVIQASAFDDNGDDVAQDMIGCPCPKCRDR</sequence>
<proteinExistence type="predicted"/>
<organism evidence="1">
    <name type="scientific">Microvirga ossetica</name>
    <dbReference type="NCBI Taxonomy" id="1882682"/>
    <lineage>
        <taxon>Bacteria</taxon>
        <taxon>Pseudomonadati</taxon>
        <taxon>Pseudomonadota</taxon>
        <taxon>Alphaproteobacteria</taxon>
        <taxon>Hyphomicrobiales</taxon>
        <taxon>Methylobacteriaceae</taxon>
        <taxon>Microvirga</taxon>
    </lineage>
</organism>
<geneLocation type="plasmid" evidence="1">
    <name>unnamed2</name>
</geneLocation>
<reference evidence="1" key="1">
    <citation type="submission" date="2016-07" db="EMBL/GenBank/DDBJ databases">
        <title>Microvirga ossetica sp. nov. a new species of rhizobia isolated from root nodules of the legume species Vicia alpestris Steven originated from North Ossetia region in the Caucasus.</title>
        <authorList>
            <person name="Safronova V.I."/>
            <person name="Kuznetsova I.G."/>
            <person name="Sazanova A.L."/>
            <person name="Belimov A."/>
            <person name="Andronov E."/>
            <person name="Osledkin Y.S."/>
            <person name="Onishchuk O.P."/>
            <person name="Kurchak O.N."/>
            <person name="Shaposhnikov A.I."/>
            <person name="Willems A."/>
            <person name="Tikhonovich I.A."/>
        </authorList>
    </citation>
    <scope>NUCLEOTIDE SEQUENCE [LARGE SCALE GENOMIC DNA]</scope>
    <source>
        <strain evidence="1">V5/3M</strain>
        <plasmid evidence="1">unnamed2</plasmid>
    </source>
</reference>
<protein>
    <submittedName>
        <fullName evidence="1">Uncharacterized protein</fullName>
    </submittedName>
</protein>
<name>A0A1B2EWM5_9HYPH</name>
<keyword evidence="1" id="KW-0614">Plasmid</keyword>
<dbReference type="EMBL" id="CP016619">
    <property type="protein sequence ID" value="ANY84352.1"/>
    <property type="molecule type" value="Genomic_DNA"/>
</dbReference>
<dbReference type="AlphaFoldDB" id="A0A1B2EWM5"/>
<dbReference type="KEGG" id="moc:BB934_39760"/>